<dbReference type="EMBL" id="JABEQK010000001">
    <property type="protein sequence ID" value="MBB2203567.1"/>
    <property type="molecule type" value="Genomic_DNA"/>
</dbReference>
<evidence type="ECO:0000313" key="2">
    <source>
        <dbReference type="EMBL" id="MBB2203567.1"/>
    </source>
</evidence>
<dbReference type="PANTHER" id="PTHR48125:SF10">
    <property type="entry name" value="OS12G0136300 PROTEIN"/>
    <property type="match status" value="1"/>
</dbReference>
<evidence type="ECO:0000256" key="1">
    <source>
        <dbReference type="SAM" id="MobiDB-lite"/>
    </source>
</evidence>
<accession>A0A7W4KAZ7</accession>
<comment type="caution">
    <text evidence="2">The sequence shown here is derived from an EMBL/GenBank/DDBJ whole genome shotgun (WGS) entry which is preliminary data.</text>
</comment>
<dbReference type="Proteomes" id="UP000540556">
    <property type="component" value="Unassembled WGS sequence"/>
</dbReference>
<proteinExistence type="predicted"/>
<feature type="region of interest" description="Disordered" evidence="1">
    <location>
        <begin position="16"/>
        <end position="52"/>
    </location>
</feature>
<feature type="compositionally biased region" description="Pro residues" evidence="1">
    <location>
        <begin position="30"/>
        <end position="40"/>
    </location>
</feature>
<protein>
    <recommendedName>
        <fullName evidence="4">Tetratricopeptide repeat-containing protein</fullName>
    </recommendedName>
</protein>
<organism evidence="2 3">
    <name type="scientific">Gluconacetobacter takamatsuzukensis</name>
    <dbReference type="NCBI Taxonomy" id="1286190"/>
    <lineage>
        <taxon>Bacteria</taxon>
        <taxon>Pseudomonadati</taxon>
        <taxon>Pseudomonadota</taxon>
        <taxon>Alphaproteobacteria</taxon>
        <taxon>Acetobacterales</taxon>
        <taxon>Acetobacteraceae</taxon>
        <taxon>Gluconacetobacter</taxon>
    </lineage>
</organism>
<dbReference type="InterPro" id="IPR011990">
    <property type="entry name" value="TPR-like_helical_dom_sf"/>
</dbReference>
<feature type="compositionally biased region" description="Polar residues" evidence="1">
    <location>
        <begin position="106"/>
        <end position="117"/>
    </location>
</feature>
<feature type="region of interest" description="Disordered" evidence="1">
    <location>
        <begin position="69"/>
        <end position="122"/>
    </location>
</feature>
<gene>
    <name evidence="2" type="ORF">HLH27_00840</name>
</gene>
<evidence type="ECO:0008006" key="4">
    <source>
        <dbReference type="Google" id="ProtNLM"/>
    </source>
</evidence>
<sequence length="844" mass="90419">MLLSCSAITPAMAADRHGNARHHGNSHTPAPTPQAPPTAALPPAVAQSPQTETGLPDAVLLQGLPSSWRATLMDPPSATTKTSSGPAPSTASASGRPPPPPTPSSQQSDANASSPDTPSMDRILLPVPPRMGLAAFQSGSRFIIVIDNAEPMDTSALRGTGIFSTLTVNTLPDATLIQLRVPDTRRLYLSQQAEGWVLGDKPPPAIDYEDRRVINPQYVEDGTLYPMRRSGRVISITDPTSGRRLLVGTSTMDDGGILSLREGDGYEVWPTTEGVVISAQSPRIDLRPVPNGMLLTEDGKAFLDHGRAVYASDVDLKWLGLRDLPLDALMARYNTALHAAADSTPADRFDRRLDAAKAAFNLGSFVETRGIMTIALQDDPEEASRPDVRFLLAAAELLCGDVDGASLLTGPWPQNDKRATQFWRGLYLAALRDDHDTAARLLARDFTRIKSYPQPVREVILPVAAEEIARYGTPEDLTVLNSLPPDAQYQLVDAFRQLRSGNRNAAYATFQKLEDNRNPLVAEKAIEQKASMDLASGHITPGAAANLFSTLLPDARLAGREAAVRLLLADAYMRDRRWSDALQSIDAARSVPQPAPPSAIAPALFQALSGVAQTPPSTEDKESLLRAAAMLKAHVSDLPPGEKRADILVAYGRMLSALGLPDDAALAFSDAIPLLESPALRAAAGIALAQVDLERKLPQDALKVLDVTDDPNLPDDIKTTRRIMTAQIALANGDTTKTLSVLHNDTSPQSLDITARIHEGKGEWAAAARDVRRLAEATIPESGSLSDDQQALALRVASDASQAADRPLLDWITSRIGGRPLDGDRQALFNLLTKPVSPTLAVSQ</sequence>
<dbReference type="AlphaFoldDB" id="A0A7W4KAZ7"/>
<dbReference type="Gene3D" id="1.25.40.10">
    <property type="entry name" value="Tetratricopeptide repeat domain"/>
    <property type="match status" value="1"/>
</dbReference>
<name>A0A7W4KAZ7_9PROT</name>
<evidence type="ECO:0000313" key="3">
    <source>
        <dbReference type="Proteomes" id="UP000540556"/>
    </source>
</evidence>
<feature type="compositionally biased region" description="Low complexity" evidence="1">
    <location>
        <begin position="75"/>
        <end position="95"/>
    </location>
</feature>
<dbReference type="PANTHER" id="PTHR48125">
    <property type="entry name" value="LP07818P1"/>
    <property type="match status" value="1"/>
</dbReference>
<keyword evidence="3" id="KW-1185">Reference proteome</keyword>
<reference evidence="2 3" key="1">
    <citation type="submission" date="2020-04" db="EMBL/GenBank/DDBJ databases">
        <title>Description of novel Gluconacetobacter.</title>
        <authorList>
            <person name="Sombolestani A."/>
        </authorList>
    </citation>
    <scope>NUCLEOTIDE SEQUENCE [LARGE SCALE GENOMIC DNA]</scope>
    <source>
        <strain evidence="2 3">LMG 27800</strain>
    </source>
</reference>